<gene>
    <name evidence="1" type="ORF">N5B56_04255</name>
</gene>
<accession>A0ABT2M1K3</accession>
<dbReference type="RefSeq" id="WP_260978449.1">
    <property type="nucleotide sequence ID" value="NZ_JAODBU010000003.1"/>
</dbReference>
<sequence length="242" mass="28360">MVEGFNPVRYSIIKGKCPREIVMLVGNGCKWRKCRFCDYHLDSSPDKEFNYKINKAELEKVTGMFGELEVINSGSFVDLDGNTIKMIKDICVNKKIKKIHFECHWIHKDEVKEFKKEFMDLGVEPVIRLGLETFDYDFRENYLVKGIDEKNPKIIAEYFDEINLLQGIEGQTAESMIWDIEMGLKHFKRVYVNIMTENGMPIKPDKMVIEQFRTKVYPRFKDNDKVDILLENTDFGVGENKC</sequence>
<reference evidence="1" key="1">
    <citation type="submission" date="2022-09" db="EMBL/GenBank/DDBJ databases">
        <title>Eubacterium sp. LFL-14 isolated from human feces.</title>
        <authorList>
            <person name="Liu F."/>
        </authorList>
    </citation>
    <scope>NUCLEOTIDE SEQUENCE</scope>
    <source>
        <strain evidence="1">LFL-14</strain>
    </source>
</reference>
<keyword evidence="2" id="KW-1185">Reference proteome</keyword>
<dbReference type="EMBL" id="JAODBU010000003">
    <property type="protein sequence ID" value="MCT7398302.1"/>
    <property type="molecule type" value="Genomic_DNA"/>
</dbReference>
<dbReference type="SFLD" id="SFLDS00029">
    <property type="entry name" value="Radical_SAM"/>
    <property type="match status" value="1"/>
</dbReference>
<comment type="caution">
    <text evidence="1">The sequence shown here is derived from an EMBL/GenBank/DDBJ whole genome shotgun (WGS) entry which is preliminary data.</text>
</comment>
<protein>
    <submittedName>
        <fullName evidence="1">Radical SAM protein</fullName>
    </submittedName>
</protein>
<evidence type="ECO:0000313" key="1">
    <source>
        <dbReference type="EMBL" id="MCT7398302.1"/>
    </source>
</evidence>
<organism evidence="1 2">
    <name type="scientific">Eubacterium album</name>
    <dbReference type="NCBI Taxonomy" id="2978477"/>
    <lineage>
        <taxon>Bacteria</taxon>
        <taxon>Bacillati</taxon>
        <taxon>Bacillota</taxon>
        <taxon>Clostridia</taxon>
        <taxon>Eubacteriales</taxon>
        <taxon>Eubacteriaceae</taxon>
        <taxon>Eubacterium</taxon>
    </lineage>
</organism>
<name>A0ABT2M1K3_9FIRM</name>
<dbReference type="InterPro" id="IPR007197">
    <property type="entry name" value="rSAM"/>
</dbReference>
<dbReference type="Proteomes" id="UP001431199">
    <property type="component" value="Unassembled WGS sequence"/>
</dbReference>
<evidence type="ECO:0000313" key="2">
    <source>
        <dbReference type="Proteomes" id="UP001431199"/>
    </source>
</evidence>
<proteinExistence type="predicted"/>